<accession>A0A1J4UCL1</accession>
<name>A0A1J4UCL1_9BACT</name>
<dbReference type="Proteomes" id="UP000181941">
    <property type="component" value="Unassembled WGS sequence"/>
</dbReference>
<protein>
    <submittedName>
        <fullName evidence="1">Uncharacterized protein</fullName>
    </submittedName>
</protein>
<proteinExistence type="predicted"/>
<evidence type="ECO:0000313" key="1">
    <source>
        <dbReference type="EMBL" id="OIO20493.1"/>
    </source>
</evidence>
<sequence length="121" mass="14009">MVFPFPVALIILIFFNFCNCNCADRRGQDKISSTSFTAIRAIFAQDTRKEKYFFGRQEIRGNCMKDKTHYHILHHHCVANLMKNITTSLWGHSFVQCLKTTSYHHIIFVNDPVAETTGRPV</sequence>
<organism evidence="1 2">
    <name type="scientific">Candidatus Magasanikbacteria bacterium CG1_02_32_51</name>
    <dbReference type="NCBI Taxonomy" id="1805238"/>
    <lineage>
        <taxon>Bacteria</taxon>
        <taxon>Candidatus Magasanikiibacteriota</taxon>
    </lineage>
</organism>
<dbReference type="AlphaFoldDB" id="A0A1J4UCL1"/>
<evidence type="ECO:0000313" key="2">
    <source>
        <dbReference type="Proteomes" id="UP000181941"/>
    </source>
</evidence>
<dbReference type="EMBL" id="MNVC01000003">
    <property type="protein sequence ID" value="OIO20493.1"/>
    <property type="molecule type" value="Genomic_DNA"/>
</dbReference>
<gene>
    <name evidence="1" type="ORF">AUJ23_00220</name>
</gene>
<comment type="caution">
    <text evidence="1">The sequence shown here is derived from an EMBL/GenBank/DDBJ whole genome shotgun (WGS) entry which is preliminary data.</text>
</comment>
<reference evidence="1 2" key="1">
    <citation type="journal article" date="2016" name="Environ. Microbiol.">
        <title>Genomic resolution of a cold subsurface aquifer community provides metabolic insights for novel microbes adapted to high CO concentrations.</title>
        <authorList>
            <person name="Probst A.J."/>
            <person name="Castelle C.J."/>
            <person name="Singh A."/>
            <person name="Brown C.T."/>
            <person name="Anantharaman K."/>
            <person name="Sharon I."/>
            <person name="Hug L.A."/>
            <person name="Burstein D."/>
            <person name="Emerson J.B."/>
            <person name="Thomas B.C."/>
            <person name="Banfield J.F."/>
        </authorList>
    </citation>
    <scope>NUCLEOTIDE SEQUENCE [LARGE SCALE GENOMIC DNA]</scope>
    <source>
        <strain evidence="1">CG1_02_32_51</strain>
    </source>
</reference>